<reference evidence="10" key="1">
    <citation type="submission" date="2022-12" db="EMBL/GenBank/DDBJ databases">
        <title>Complete genome sequence of an Australian strain of Rouxiella badensis DAR84756 and resolution of the R. badensis DSM100043 and R. chamberiensis DSM28324 genomes.</title>
        <authorList>
            <person name="Paul S."/>
            <person name="Anderson P.J."/>
            <person name="Maynard G."/>
            <person name="Dyall-Smith M."/>
            <person name="Kudinha T."/>
        </authorList>
    </citation>
    <scope>NUCLEOTIDE SEQUENCE</scope>
    <source>
        <strain evidence="10">DSM 28324</strain>
    </source>
</reference>
<keyword evidence="2 8" id="KW-0813">Transport</keyword>
<dbReference type="PROSITE" id="PS50928">
    <property type="entry name" value="ABC_TM1"/>
    <property type="match status" value="1"/>
</dbReference>
<dbReference type="CDD" id="cd06261">
    <property type="entry name" value="TM_PBP2"/>
    <property type="match status" value="1"/>
</dbReference>
<dbReference type="Pfam" id="PF12911">
    <property type="entry name" value="OppC_N"/>
    <property type="match status" value="1"/>
</dbReference>
<evidence type="ECO:0000313" key="10">
    <source>
        <dbReference type="EMBL" id="WAT02071.1"/>
    </source>
</evidence>
<protein>
    <submittedName>
        <fullName evidence="10">ABC transporter permease</fullName>
    </submittedName>
</protein>
<dbReference type="PANTHER" id="PTHR43386">
    <property type="entry name" value="OLIGOPEPTIDE TRANSPORT SYSTEM PERMEASE PROTEIN APPC"/>
    <property type="match status" value="1"/>
</dbReference>
<dbReference type="InterPro" id="IPR035906">
    <property type="entry name" value="MetI-like_sf"/>
</dbReference>
<feature type="transmembrane region" description="Helical" evidence="8">
    <location>
        <begin position="254"/>
        <end position="277"/>
    </location>
</feature>
<feature type="transmembrane region" description="Helical" evidence="8">
    <location>
        <begin position="124"/>
        <end position="147"/>
    </location>
</feature>
<keyword evidence="7 8" id="KW-0472">Membrane</keyword>
<feature type="transmembrane region" description="Helical" evidence="8">
    <location>
        <begin position="93"/>
        <end position="117"/>
    </location>
</feature>
<evidence type="ECO:0000256" key="8">
    <source>
        <dbReference type="RuleBase" id="RU363032"/>
    </source>
</evidence>
<keyword evidence="5 8" id="KW-0812">Transmembrane</keyword>
<comment type="similarity">
    <text evidence="8">Belongs to the binding-protein-dependent transport system permease family.</text>
</comment>
<keyword evidence="6 8" id="KW-1133">Transmembrane helix</keyword>
<dbReference type="InterPro" id="IPR050366">
    <property type="entry name" value="BP-dependent_transpt_permease"/>
</dbReference>
<name>A0ABY7HTC6_9GAMM</name>
<evidence type="ECO:0000256" key="3">
    <source>
        <dbReference type="ARBA" id="ARBA00022475"/>
    </source>
</evidence>
<keyword evidence="4" id="KW-0997">Cell inner membrane</keyword>
<feature type="transmembrane region" description="Helical" evidence="8">
    <location>
        <begin position="206"/>
        <end position="234"/>
    </location>
</feature>
<dbReference type="PANTHER" id="PTHR43386:SF1">
    <property type="entry name" value="D,D-DIPEPTIDE TRANSPORT SYSTEM PERMEASE PROTEIN DDPC-RELATED"/>
    <property type="match status" value="1"/>
</dbReference>
<evidence type="ECO:0000256" key="6">
    <source>
        <dbReference type="ARBA" id="ARBA00022989"/>
    </source>
</evidence>
<evidence type="ECO:0000256" key="2">
    <source>
        <dbReference type="ARBA" id="ARBA00022448"/>
    </source>
</evidence>
<accession>A0ABY7HTC6</accession>
<evidence type="ECO:0000256" key="5">
    <source>
        <dbReference type="ARBA" id="ARBA00022692"/>
    </source>
</evidence>
<feature type="transmembrane region" description="Helical" evidence="8">
    <location>
        <begin position="29"/>
        <end position="49"/>
    </location>
</feature>
<dbReference type="RefSeq" id="WP_045048166.1">
    <property type="nucleotide sequence ID" value="NZ_CP114058.1"/>
</dbReference>
<organism evidence="10 11">
    <name type="scientific">Rouxiella chamberiensis</name>
    <dbReference type="NCBI Taxonomy" id="1513468"/>
    <lineage>
        <taxon>Bacteria</taxon>
        <taxon>Pseudomonadati</taxon>
        <taxon>Pseudomonadota</taxon>
        <taxon>Gammaproteobacteria</taxon>
        <taxon>Enterobacterales</taxon>
        <taxon>Yersiniaceae</taxon>
        <taxon>Rouxiella</taxon>
    </lineage>
</organism>
<keyword evidence="3" id="KW-1003">Cell membrane</keyword>
<evidence type="ECO:0000256" key="1">
    <source>
        <dbReference type="ARBA" id="ARBA00004429"/>
    </source>
</evidence>
<feature type="transmembrane region" description="Helical" evidence="8">
    <location>
        <begin position="153"/>
        <end position="171"/>
    </location>
</feature>
<dbReference type="InterPro" id="IPR000515">
    <property type="entry name" value="MetI-like"/>
</dbReference>
<feature type="domain" description="ABC transmembrane type-1" evidence="9">
    <location>
        <begin position="89"/>
        <end position="277"/>
    </location>
</feature>
<dbReference type="Pfam" id="PF00528">
    <property type="entry name" value="BPD_transp_1"/>
    <property type="match status" value="1"/>
</dbReference>
<evidence type="ECO:0000256" key="7">
    <source>
        <dbReference type="ARBA" id="ARBA00023136"/>
    </source>
</evidence>
<gene>
    <name evidence="10" type="ORF">O1V66_05150</name>
</gene>
<keyword evidence="11" id="KW-1185">Reference proteome</keyword>
<dbReference type="Proteomes" id="UP001164712">
    <property type="component" value="Chromosome"/>
</dbReference>
<dbReference type="EMBL" id="CP114058">
    <property type="protein sequence ID" value="WAT02071.1"/>
    <property type="molecule type" value="Genomic_DNA"/>
</dbReference>
<comment type="subcellular location">
    <subcellularLocation>
        <location evidence="1">Cell inner membrane</location>
        <topology evidence="1">Multi-pass membrane protein</topology>
    </subcellularLocation>
    <subcellularLocation>
        <location evidence="8">Cell membrane</location>
        <topology evidence="8">Multi-pass membrane protein</topology>
    </subcellularLocation>
</comment>
<dbReference type="InterPro" id="IPR025966">
    <property type="entry name" value="OppC_N"/>
</dbReference>
<evidence type="ECO:0000259" key="9">
    <source>
        <dbReference type="PROSITE" id="PS50928"/>
    </source>
</evidence>
<evidence type="ECO:0000313" key="11">
    <source>
        <dbReference type="Proteomes" id="UP001164712"/>
    </source>
</evidence>
<evidence type="ECO:0000256" key="4">
    <source>
        <dbReference type="ARBA" id="ARBA00022519"/>
    </source>
</evidence>
<dbReference type="Gene3D" id="1.10.3720.10">
    <property type="entry name" value="MetI-like"/>
    <property type="match status" value="1"/>
</dbReference>
<sequence>MTIIPESTATSPGRPSGALRQLLRNPAGVVGLLILLTVILMALLAPWIYPGDPLDMVATPLLTPGTDAAYPLGTDAMGRDVIAGIFHGARVSLLIGVSATVIGLVIGILIGSIGGYFGGITDNVLVRITVLFQTMPAFLLVIILLAISTPSVTLIALSIGITSWPTVARLVRAEFRSLRNAEFVLAARTQDFSSWRIIFQEILPNALPAIIVTSSVMVASAILMESALSFLGLGDPNKVSWGFLIGSGREMLRSAWYLTAEPGLALVMTILGLNLLGDALNDAFNTRLRER</sequence>
<proteinExistence type="inferred from homology"/>
<dbReference type="SUPFAM" id="SSF161098">
    <property type="entry name" value="MetI-like"/>
    <property type="match status" value="1"/>
</dbReference>